<dbReference type="SUPFAM" id="SSF56059">
    <property type="entry name" value="Glutathione synthetase ATP-binding domain-like"/>
    <property type="match status" value="1"/>
</dbReference>
<dbReference type="GO" id="GO:0005524">
    <property type="term" value="F:ATP binding"/>
    <property type="evidence" value="ECO:0007669"/>
    <property type="project" value="InterPro"/>
</dbReference>
<dbReference type="Proteomes" id="UP000824469">
    <property type="component" value="Unassembled WGS sequence"/>
</dbReference>
<dbReference type="Gene3D" id="3.30.470.20">
    <property type="entry name" value="ATP-grasp fold, B domain"/>
    <property type="match status" value="1"/>
</dbReference>
<sequence length="331" mass="37685">MVDAGAEDRSCCVCCCSESAGNRGFEGRKETREPNAVKEKRGRKALSQRKTWTRRVDDFTARLLDIHSKTMEDGFKQEIRLGLHRSDYMLDTETGSLLQIELNTISSSFAGLGCLISQLHRHLINHFGEKLSLDSKRVPENTAMKRYAETLAYAWKEYNDLRGEHVVAVVYFRAGYTPVDYPSEAEWRARLMLEKSSAIKCPSISYHLAGSKKIQQELAKPNVLERCKEHQIFQRKRIRAYAINLPKGTKNTNEAHGLVEEEGARRGSIQLRKGARRQMEKGRAKEHKAGKGNARDLAILEGKFVEVRARNARQDREESGRKGEMEGDSRM</sequence>
<accession>A0AA38F2X3</accession>
<dbReference type="GO" id="GO:0005829">
    <property type="term" value="C:cytosol"/>
    <property type="evidence" value="ECO:0007669"/>
    <property type="project" value="TreeGrafter"/>
</dbReference>
<evidence type="ECO:0000313" key="4">
    <source>
        <dbReference type="Proteomes" id="UP000824469"/>
    </source>
</evidence>
<feature type="region of interest" description="Disordered" evidence="1">
    <location>
        <begin position="272"/>
        <end position="295"/>
    </location>
</feature>
<dbReference type="AlphaFoldDB" id="A0AA38F2X3"/>
<feature type="domain" description="Glutathione synthase substrate-binding" evidence="2">
    <location>
        <begin position="138"/>
        <end position="209"/>
    </location>
</feature>
<dbReference type="InterPro" id="IPR037013">
    <property type="entry name" value="GSH-S_sub-bd_sf"/>
</dbReference>
<reference evidence="3 4" key="1">
    <citation type="journal article" date="2021" name="Nat. Plants">
        <title>The Taxus genome provides insights into paclitaxel biosynthesis.</title>
        <authorList>
            <person name="Xiong X."/>
            <person name="Gou J."/>
            <person name="Liao Q."/>
            <person name="Li Y."/>
            <person name="Zhou Q."/>
            <person name="Bi G."/>
            <person name="Li C."/>
            <person name="Du R."/>
            <person name="Wang X."/>
            <person name="Sun T."/>
            <person name="Guo L."/>
            <person name="Liang H."/>
            <person name="Lu P."/>
            <person name="Wu Y."/>
            <person name="Zhang Z."/>
            <person name="Ro D.K."/>
            <person name="Shang Y."/>
            <person name="Huang S."/>
            <person name="Yan J."/>
        </authorList>
    </citation>
    <scope>NUCLEOTIDE SEQUENCE [LARGE SCALE GENOMIC DNA]</scope>
    <source>
        <strain evidence="3">Ta-2019</strain>
    </source>
</reference>
<dbReference type="EMBL" id="JAHRHJ020003813">
    <property type="protein sequence ID" value="KAH9287633.1"/>
    <property type="molecule type" value="Genomic_DNA"/>
</dbReference>
<dbReference type="SUPFAM" id="SSF52440">
    <property type="entry name" value="PreATP-grasp domain"/>
    <property type="match status" value="1"/>
</dbReference>
<dbReference type="InterPro" id="IPR004887">
    <property type="entry name" value="GSH_synth_subst-bd"/>
</dbReference>
<comment type="caution">
    <text evidence="3">The sequence shown here is derived from an EMBL/GenBank/DDBJ whole genome shotgun (WGS) entry which is preliminary data.</text>
</comment>
<dbReference type="GO" id="GO:0043295">
    <property type="term" value="F:glutathione binding"/>
    <property type="evidence" value="ECO:0007669"/>
    <property type="project" value="TreeGrafter"/>
</dbReference>
<dbReference type="Pfam" id="PF03917">
    <property type="entry name" value="GSH_synth_ATP"/>
    <property type="match status" value="1"/>
</dbReference>
<dbReference type="InterPro" id="IPR005615">
    <property type="entry name" value="Glutathione_synthase"/>
</dbReference>
<dbReference type="PANTHER" id="PTHR11130">
    <property type="entry name" value="GLUTATHIONE SYNTHETASE"/>
    <property type="match status" value="1"/>
</dbReference>
<evidence type="ECO:0000259" key="2">
    <source>
        <dbReference type="Pfam" id="PF03199"/>
    </source>
</evidence>
<evidence type="ECO:0000256" key="1">
    <source>
        <dbReference type="SAM" id="MobiDB-lite"/>
    </source>
</evidence>
<dbReference type="Gene3D" id="3.40.50.1760">
    <property type="entry name" value="Glutathione synthase, substrate-binding domain superfamily, eukaryotic"/>
    <property type="match status" value="1"/>
</dbReference>
<protein>
    <recommendedName>
        <fullName evidence="2">Glutathione synthase substrate-binding domain-containing protein</fullName>
    </recommendedName>
</protein>
<feature type="compositionally biased region" description="Basic and acidic residues" evidence="1">
    <location>
        <begin position="277"/>
        <end position="289"/>
    </location>
</feature>
<feature type="region of interest" description="Disordered" evidence="1">
    <location>
        <begin position="308"/>
        <end position="331"/>
    </location>
</feature>
<name>A0AA38F2X3_TAXCH</name>
<evidence type="ECO:0000313" key="3">
    <source>
        <dbReference type="EMBL" id="KAH9287633.1"/>
    </source>
</evidence>
<proteinExistence type="predicted"/>
<gene>
    <name evidence="3" type="ORF">KI387_031750</name>
</gene>
<organism evidence="3 4">
    <name type="scientific">Taxus chinensis</name>
    <name type="common">Chinese yew</name>
    <name type="synonym">Taxus wallichiana var. chinensis</name>
    <dbReference type="NCBI Taxonomy" id="29808"/>
    <lineage>
        <taxon>Eukaryota</taxon>
        <taxon>Viridiplantae</taxon>
        <taxon>Streptophyta</taxon>
        <taxon>Embryophyta</taxon>
        <taxon>Tracheophyta</taxon>
        <taxon>Spermatophyta</taxon>
        <taxon>Pinopsida</taxon>
        <taxon>Pinidae</taxon>
        <taxon>Conifers II</taxon>
        <taxon>Cupressales</taxon>
        <taxon>Taxaceae</taxon>
        <taxon>Taxus</taxon>
    </lineage>
</organism>
<dbReference type="InterPro" id="IPR016185">
    <property type="entry name" value="PreATP-grasp_dom_sf"/>
</dbReference>
<keyword evidence="4" id="KW-1185">Reference proteome</keyword>
<dbReference type="Pfam" id="PF03199">
    <property type="entry name" value="GSH_synthase"/>
    <property type="match status" value="1"/>
</dbReference>
<dbReference type="PANTHER" id="PTHR11130:SF0">
    <property type="entry name" value="GLUTATHIONE SYNTHETASE"/>
    <property type="match status" value="1"/>
</dbReference>
<dbReference type="GO" id="GO:0004363">
    <property type="term" value="F:glutathione synthase activity"/>
    <property type="evidence" value="ECO:0007669"/>
    <property type="project" value="InterPro"/>
</dbReference>